<dbReference type="RefSeq" id="WP_146206372.1">
    <property type="nucleotide sequence ID" value="NZ_QJJR01000011.1"/>
</dbReference>
<feature type="non-terminal residue" evidence="2">
    <location>
        <position position="1"/>
    </location>
</feature>
<dbReference type="AlphaFoldDB" id="A0A2V3W4V6"/>
<evidence type="ECO:0000259" key="1">
    <source>
        <dbReference type="Pfam" id="PF01610"/>
    </source>
</evidence>
<feature type="domain" description="Transposase IS204/IS1001/IS1096/IS1165 DDE" evidence="1">
    <location>
        <begin position="1"/>
        <end position="26"/>
    </location>
</feature>
<gene>
    <name evidence="2" type="ORF">DES38_11167</name>
</gene>
<dbReference type="EMBL" id="QJJR01000011">
    <property type="protein sequence ID" value="PXW89020.1"/>
    <property type="molecule type" value="Genomic_DNA"/>
</dbReference>
<reference evidence="2 3" key="1">
    <citation type="submission" date="2018-05" db="EMBL/GenBank/DDBJ databases">
        <title>Genomic Encyclopedia of Type Strains, Phase IV (KMG-IV): sequencing the most valuable type-strain genomes for metagenomic binning, comparative biology and taxonomic classification.</title>
        <authorList>
            <person name="Goeker M."/>
        </authorList>
    </citation>
    <scope>NUCLEOTIDE SEQUENCE [LARGE SCALE GENOMIC DNA]</scope>
    <source>
        <strain evidence="2 3">DSM 22440</strain>
    </source>
</reference>
<dbReference type="OrthoDB" id="2973525at2"/>
<dbReference type="Pfam" id="PF01610">
    <property type="entry name" value="DDE_Tnp_ISL3"/>
    <property type="match status" value="1"/>
</dbReference>
<dbReference type="Proteomes" id="UP000247922">
    <property type="component" value="Unassembled WGS sequence"/>
</dbReference>
<accession>A0A2V3W4V6</accession>
<dbReference type="InterPro" id="IPR002560">
    <property type="entry name" value="Transposase_DDE"/>
</dbReference>
<comment type="caution">
    <text evidence="2">The sequence shown here is derived from an EMBL/GenBank/DDBJ whole genome shotgun (WGS) entry which is preliminary data.</text>
</comment>
<organism evidence="2 3">
    <name type="scientific">Streptohalobacillus salinus</name>
    <dbReference type="NCBI Taxonomy" id="621096"/>
    <lineage>
        <taxon>Bacteria</taxon>
        <taxon>Bacillati</taxon>
        <taxon>Bacillota</taxon>
        <taxon>Bacilli</taxon>
        <taxon>Bacillales</taxon>
        <taxon>Bacillaceae</taxon>
        <taxon>Streptohalobacillus</taxon>
    </lineage>
</organism>
<protein>
    <submittedName>
        <fullName evidence="2">Transposase</fullName>
    </submittedName>
</protein>
<name>A0A2V3W4V6_9BACI</name>
<sequence length="51" mass="6060">GINNKIKVLNRVAYGYKNFYNYKYRILIHFKYKAIDSQKKQAQNKTHAPVA</sequence>
<evidence type="ECO:0000313" key="3">
    <source>
        <dbReference type="Proteomes" id="UP000247922"/>
    </source>
</evidence>
<proteinExistence type="predicted"/>
<keyword evidence="3" id="KW-1185">Reference proteome</keyword>
<evidence type="ECO:0000313" key="2">
    <source>
        <dbReference type="EMBL" id="PXW89020.1"/>
    </source>
</evidence>